<dbReference type="Proteomes" id="UP000028487">
    <property type="component" value="Unassembled WGS sequence"/>
</dbReference>
<accession>A0A077NUZ7</accession>
<dbReference type="GO" id="GO:0006313">
    <property type="term" value="P:DNA transposition"/>
    <property type="evidence" value="ECO:0007669"/>
    <property type="project" value="InterPro"/>
</dbReference>
<gene>
    <name evidence="2" type="ORF">XBFM1_2530005</name>
</gene>
<dbReference type="InterPro" id="IPR002513">
    <property type="entry name" value="Tn3_Tnp_DDE_dom"/>
</dbReference>
<dbReference type="Pfam" id="PF01526">
    <property type="entry name" value="DDE_Tnp_Tn3"/>
    <property type="match status" value="1"/>
</dbReference>
<proteinExistence type="predicted"/>
<evidence type="ECO:0000259" key="1">
    <source>
        <dbReference type="Pfam" id="PF01526"/>
    </source>
</evidence>
<sequence>MLDGLLYHESDLEIREHYTDTADFTDHVFALMHLLGFAFCPRIRDIHDKKLFIKGKADQYPALQSLISTTNLNLKEIEIHWREVLRLATSIKQ</sequence>
<dbReference type="GO" id="GO:0004803">
    <property type="term" value="F:transposase activity"/>
    <property type="evidence" value="ECO:0007669"/>
    <property type="project" value="InterPro"/>
</dbReference>
<protein>
    <submittedName>
        <fullName evidence="2">Transposase</fullName>
    </submittedName>
</protein>
<dbReference type="HOGENOM" id="CLU_166478_0_0_6"/>
<comment type="caution">
    <text evidence="2">The sequence shown here is derived from an EMBL/GenBank/DDBJ whole genome shotgun (WGS) entry which is preliminary data.</text>
</comment>
<dbReference type="AlphaFoldDB" id="A0A077NUZ7"/>
<reference evidence="2" key="1">
    <citation type="submission" date="2013-07" db="EMBL/GenBank/DDBJ databases">
        <title>Sub-species coevolution in mutualistic symbiosis.</title>
        <authorList>
            <person name="Murfin K."/>
            <person name="Klassen J."/>
            <person name="Lee M."/>
            <person name="Forst S."/>
            <person name="Stock P."/>
            <person name="Goodrich-Blair H."/>
        </authorList>
    </citation>
    <scope>NUCLEOTIDE SEQUENCE [LARGE SCALE GENOMIC DNA]</scope>
    <source>
        <strain evidence="2">Feltiae Moldova</strain>
    </source>
</reference>
<dbReference type="EMBL" id="CBSV010000172">
    <property type="protein sequence ID" value="CDH02198.1"/>
    <property type="molecule type" value="Genomic_DNA"/>
</dbReference>
<organism evidence="2">
    <name type="scientific">Xenorhabdus bovienii str. feltiae Moldova</name>
    <dbReference type="NCBI Taxonomy" id="1398200"/>
    <lineage>
        <taxon>Bacteria</taxon>
        <taxon>Pseudomonadati</taxon>
        <taxon>Pseudomonadota</taxon>
        <taxon>Gammaproteobacteria</taxon>
        <taxon>Enterobacterales</taxon>
        <taxon>Morganellaceae</taxon>
        <taxon>Xenorhabdus</taxon>
    </lineage>
</organism>
<evidence type="ECO:0000313" key="2">
    <source>
        <dbReference type="EMBL" id="CDH02198.1"/>
    </source>
</evidence>
<feature type="domain" description="Tn3 transposase DDE" evidence="1">
    <location>
        <begin position="1"/>
        <end position="93"/>
    </location>
</feature>
<name>A0A077NUZ7_XENBV</name>